<dbReference type="OMA" id="WLNEDAE"/>
<reference evidence="2" key="2">
    <citation type="submission" date="2018-10" db="UniProtKB">
        <authorList>
            <consortium name="EnsemblPlants"/>
        </authorList>
    </citation>
    <scope>IDENTIFICATION</scope>
</reference>
<dbReference type="EnsemblPlants" id="TraesCS1B02G357500.1">
    <property type="protein sequence ID" value="TraesCS1B02G357500.1.cds1"/>
    <property type="gene ID" value="TraesCS1B02G357500"/>
</dbReference>
<name>A0A3B5Z319_WHEAT</name>
<sequence length="152" mass="17520">MDTTMFDEANPIMEWLNEDAEDPIVDGANEASVVFEKIRRLNSGRKDSYVGTKGNKKKRKRNHDEENEYVETESEDDDEDNEYVDNDSEDDDGVSEDDEDDQQDQQETQMQVEEETQVQAEKETAASVGNLETRRSGRLVRKKTKEVNSLYS</sequence>
<dbReference type="Gramene" id="TraesROB_scaffold_056845_01G000200.1">
    <property type="protein sequence ID" value="TraesROB_scaffold_056845_01G000200.1"/>
    <property type="gene ID" value="TraesROB_scaffold_056845_01G000200"/>
</dbReference>
<evidence type="ECO:0000256" key="1">
    <source>
        <dbReference type="SAM" id="MobiDB-lite"/>
    </source>
</evidence>
<reference evidence="2" key="1">
    <citation type="submission" date="2018-08" db="EMBL/GenBank/DDBJ databases">
        <authorList>
            <person name="Rossello M."/>
        </authorList>
    </citation>
    <scope>NUCLEOTIDE SEQUENCE [LARGE SCALE GENOMIC DNA]</scope>
    <source>
        <strain evidence="2">cv. Chinese Spring</strain>
    </source>
</reference>
<dbReference type="Gramene" id="TraesCS1B02G357500.1">
    <property type="protein sequence ID" value="TraesCS1B02G357500.1.cds1"/>
    <property type="gene ID" value="TraesCS1B02G357500"/>
</dbReference>
<feature type="region of interest" description="Disordered" evidence="1">
    <location>
        <begin position="38"/>
        <end position="152"/>
    </location>
</feature>
<dbReference type="Proteomes" id="UP000019116">
    <property type="component" value="Chromosome 1B"/>
</dbReference>
<dbReference type="SMR" id="A0A3B5Z319"/>
<keyword evidence="3" id="KW-1185">Reference proteome</keyword>
<evidence type="ECO:0000313" key="3">
    <source>
        <dbReference type="Proteomes" id="UP000019116"/>
    </source>
</evidence>
<feature type="compositionally biased region" description="Acidic residues" evidence="1">
    <location>
        <begin position="65"/>
        <end position="104"/>
    </location>
</feature>
<feature type="compositionally biased region" description="Basic and acidic residues" evidence="1">
    <location>
        <begin position="38"/>
        <end position="48"/>
    </location>
</feature>
<accession>A0A3B5Z319</accession>
<dbReference type="Gramene" id="TraesCS1B03G0976100.1">
    <property type="protein sequence ID" value="TraesCS1B03G0976100.1.CDS1"/>
    <property type="gene ID" value="TraesCS1B03G0976100"/>
</dbReference>
<protein>
    <submittedName>
        <fullName evidence="2">Uncharacterized protein</fullName>
    </submittedName>
</protein>
<evidence type="ECO:0000313" key="2">
    <source>
        <dbReference type="EnsemblPlants" id="TraesCS1B02G357500.1.cds1"/>
    </source>
</evidence>
<organism evidence="2">
    <name type="scientific">Triticum aestivum</name>
    <name type="common">Wheat</name>
    <dbReference type="NCBI Taxonomy" id="4565"/>
    <lineage>
        <taxon>Eukaryota</taxon>
        <taxon>Viridiplantae</taxon>
        <taxon>Streptophyta</taxon>
        <taxon>Embryophyta</taxon>
        <taxon>Tracheophyta</taxon>
        <taxon>Spermatophyta</taxon>
        <taxon>Magnoliopsida</taxon>
        <taxon>Liliopsida</taxon>
        <taxon>Poales</taxon>
        <taxon>Poaceae</taxon>
        <taxon>BOP clade</taxon>
        <taxon>Pooideae</taxon>
        <taxon>Triticodae</taxon>
        <taxon>Triticeae</taxon>
        <taxon>Triticinae</taxon>
        <taxon>Triticum</taxon>
    </lineage>
</organism>
<dbReference type="AlphaFoldDB" id="A0A3B5Z319"/>
<dbReference type="Gramene" id="TraesCLE_scaffold_002703_01G000200.1">
    <property type="protein sequence ID" value="TraesCLE_scaffold_002703_01G000200.1"/>
    <property type="gene ID" value="TraesCLE_scaffold_002703_01G000200"/>
</dbReference>
<proteinExistence type="predicted"/>
<dbReference type="Gramene" id="TraesCAD_scaffold_014693_01G000400.1">
    <property type="protein sequence ID" value="TraesCAD_scaffold_014693_01G000400.1"/>
    <property type="gene ID" value="TraesCAD_scaffold_014693_01G000400"/>
</dbReference>